<reference evidence="4" key="1">
    <citation type="submission" date="2021-03" db="EMBL/GenBank/DDBJ databases">
        <authorList>
            <person name="Tagirdzhanova G."/>
        </authorList>
    </citation>
    <scope>NUCLEOTIDE SEQUENCE</scope>
</reference>
<feature type="signal peptide" evidence="1">
    <location>
        <begin position="1"/>
        <end position="20"/>
    </location>
</feature>
<evidence type="ECO:0000313" key="4">
    <source>
        <dbReference type="EMBL" id="CAF9942270.1"/>
    </source>
</evidence>
<sequence length="476" mass="50870">MRPLSIANLSLFALISPVLASSNAPPQAPPPQQGTVLHPINIADYEASMGLQRRDSNDLSTLDPQTQSELLYGSPGDNGQLLLANMTLYAPDGLPIVLLERFELLNVSVKCQDDEGVLSLVFASEDAFDYAVKQWGYVNEADDGKFLLIANKDGCGIDGQRQPYIVSNITEDDVTLTTSLAARMVPWSEVAGSYELNFGHAISIHQHKHLRDRNWWDNVENAGNDTENAAEAALDTAEGNYNKSQSASFPISAGQPNQRTTIFTDSRDGVTIDCTNCFVNGSLEFTGYVLVQNFKLQDLILTASPKSLFAALELEAIITADDGPDSLGHIWNLPNIPIPDLGISIAHIMNIGVNPTYSVGVNGSFGGSATVDFGLQATVPDSAQIVADYNNQGASTATGFSGVQPIPSFNIINESAFVTLSAFSQLGITFGVDLFELGGVDVALTVKLPEVSATFTAKHGKYLLFSISGSKTGLNS</sequence>
<feature type="domain" description="DUF7029" evidence="2">
    <location>
        <begin position="92"/>
        <end position="195"/>
    </location>
</feature>
<keyword evidence="5" id="KW-1185">Reference proteome</keyword>
<dbReference type="Pfam" id="PF22974">
    <property type="entry name" value="DUF7029"/>
    <property type="match status" value="1"/>
</dbReference>
<protein>
    <submittedName>
        <fullName evidence="4">Uncharacterized protein</fullName>
    </submittedName>
</protein>
<dbReference type="Pfam" id="PF23865">
    <property type="entry name" value="DUF7223"/>
    <property type="match status" value="1"/>
</dbReference>
<accession>A0A8H3J7X9</accession>
<evidence type="ECO:0000256" key="1">
    <source>
        <dbReference type="SAM" id="SignalP"/>
    </source>
</evidence>
<dbReference type="InterPro" id="IPR055647">
    <property type="entry name" value="DUF7223"/>
</dbReference>
<dbReference type="EMBL" id="CAJPDR010000733">
    <property type="protein sequence ID" value="CAF9942270.1"/>
    <property type="molecule type" value="Genomic_DNA"/>
</dbReference>
<keyword evidence="1" id="KW-0732">Signal</keyword>
<gene>
    <name evidence="4" type="ORF">ALECFALPRED_009642</name>
</gene>
<name>A0A8H3J7X9_9LECA</name>
<evidence type="ECO:0000313" key="5">
    <source>
        <dbReference type="Proteomes" id="UP000664203"/>
    </source>
</evidence>
<proteinExistence type="predicted"/>
<organism evidence="4 5">
    <name type="scientific">Alectoria fallacina</name>
    <dbReference type="NCBI Taxonomy" id="1903189"/>
    <lineage>
        <taxon>Eukaryota</taxon>
        <taxon>Fungi</taxon>
        <taxon>Dikarya</taxon>
        <taxon>Ascomycota</taxon>
        <taxon>Pezizomycotina</taxon>
        <taxon>Lecanoromycetes</taxon>
        <taxon>OSLEUM clade</taxon>
        <taxon>Lecanoromycetidae</taxon>
        <taxon>Lecanorales</taxon>
        <taxon>Lecanorineae</taxon>
        <taxon>Parmeliaceae</taxon>
        <taxon>Alectoria</taxon>
    </lineage>
</organism>
<dbReference type="InterPro" id="IPR054293">
    <property type="entry name" value="DUF7029"/>
</dbReference>
<dbReference type="OrthoDB" id="160645at2759"/>
<comment type="caution">
    <text evidence="4">The sequence shown here is derived from an EMBL/GenBank/DDBJ whole genome shotgun (WGS) entry which is preliminary data.</text>
</comment>
<feature type="chain" id="PRO_5034247195" evidence="1">
    <location>
        <begin position="21"/>
        <end position="476"/>
    </location>
</feature>
<evidence type="ECO:0000259" key="2">
    <source>
        <dbReference type="Pfam" id="PF22974"/>
    </source>
</evidence>
<evidence type="ECO:0000259" key="3">
    <source>
        <dbReference type="Pfam" id="PF23865"/>
    </source>
</evidence>
<dbReference type="Proteomes" id="UP000664203">
    <property type="component" value="Unassembled WGS sequence"/>
</dbReference>
<dbReference type="AlphaFoldDB" id="A0A8H3J7X9"/>
<feature type="domain" description="DUF7223" evidence="3">
    <location>
        <begin position="270"/>
        <end position="458"/>
    </location>
</feature>